<accession>M2YHU3</accession>
<dbReference type="OrthoDB" id="5429132at2759"/>
<evidence type="ECO:0000256" key="1">
    <source>
        <dbReference type="ARBA" id="ARBA00004604"/>
    </source>
</evidence>
<dbReference type="eggNOG" id="ENOG502SSCK">
    <property type="taxonomic scope" value="Eukaryota"/>
</dbReference>
<evidence type="ECO:0000313" key="6">
    <source>
        <dbReference type="EMBL" id="EME38070.1"/>
    </source>
</evidence>
<dbReference type="EMBL" id="KB446548">
    <property type="protein sequence ID" value="EME38070.1"/>
    <property type="molecule type" value="Genomic_DNA"/>
</dbReference>
<dbReference type="AlphaFoldDB" id="M2YHU3"/>
<dbReference type="Pfam" id="PF15341">
    <property type="entry name" value="SLX9"/>
    <property type="match status" value="1"/>
</dbReference>
<feature type="compositionally biased region" description="Basic residues" evidence="5">
    <location>
        <begin position="49"/>
        <end position="59"/>
    </location>
</feature>
<dbReference type="GO" id="GO:0030688">
    <property type="term" value="C:preribosome, small subunit precursor"/>
    <property type="evidence" value="ECO:0007669"/>
    <property type="project" value="InterPro"/>
</dbReference>
<comment type="subcellular location">
    <subcellularLocation>
        <location evidence="1">Nucleus</location>
        <location evidence="1">Nucleolus</location>
    </subcellularLocation>
</comment>
<sequence>RKNSSGEAPSADGTFSLFADTFKTNKKDKRTIKHNALLNKVHAAGISKEKKHKRRRPAKKLNTDVGDLADALPDVEEDEWEGISDDGDGMEIEEGKMVLTSLKHKPGAMKKKTAMEEKERERFRKNLAQMMGGKAKEEGTGQADKWKALRAFIGSTMEKHDAFAGA</sequence>
<comment type="similarity">
    <text evidence="2">Belongs to the SLX9 family.</text>
</comment>
<reference evidence="6 7" key="2">
    <citation type="journal article" date="2012" name="PLoS Pathog.">
        <title>Diverse lifestyles and strategies of plant pathogenesis encoded in the genomes of eighteen Dothideomycetes fungi.</title>
        <authorList>
            <person name="Ohm R.A."/>
            <person name="Feau N."/>
            <person name="Henrissat B."/>
            <person name="Schoch C.L."/>
            <person name="Horwitz B.A."/>
            <person name="Barry K.W."/>
            <person name="Condon B.J."/>
            <person name="Copeland A.C."/>
            <person name="Dhillon B."/>
            <person name="Glaser F."/>
            <person name="Hesse C.N."/>
            <person name="Kosti I."/>
            <person name="LaButti K."/>
            <person name="Lindquist E.A."/>
            <person name="Lucas S."/>
            <person name="Salamov A.A."/>
            <person name="Bradshaw R.E."/>
            <person name="Ciuffetti L."/>
            <person name="Hamelin R.C."/>
            <person name="Kema G.H.J."/>
            <person name="Lawrence C."/>
            <person name="Scott J.A."/>
            <person name="Spatafora J.W."/>
            <person name="Turgeon B.G."/>
            <person name="de Wit P.J.G.M."/>
            <person name="Zhong S."/>
            <person name="Goodwin S.B."/>
            <person name="Grigoriev I.V."/>
        </authorList>
    </citation>
    <scope>NUCLEOTIDE SEQUENCE [LARGE SCALE GENOMIC DNA]</scope>
    <source>
        <strain evidence="7">NZE10 / CBS 128990</strain>
    </source>
</reference>
<evidence type="ECO:0000313" key="7">
    <source>
        <dbReference type="Proteomes" id="UP000016933"/>
    </source>
</evidence>
<dbReference type="GO" id="GO:0005730">
    <property type="term" value="C:nucleolus"/>
    <property type="evidence" value="ECO:0007669"/>
    <property type="project" value="UniProtKB-SubCell"/>
</dbReference>
<gene>
    <name evidence="6" type="ORF">DOTSEDRAFT_109513</name>
</gene>
<name>M2YHU3_DOTSN</name>
<organism evidence="6 7">
    <name type="scientific">Dothistroma septosporum (strain NZE10 / CBS 128990)</name>
    <name type="common">Red band needle blight fungus</name>
    <name type="synonym">Mycosphaerella pini</name>
    <dbReference type="NCBI Taxonomy" id="675120"/>
    <lineage>
        <taxon>Eukaryota</taxon>
        <taxon>Fungi</taxon>
        <taxon>Dikarya</taxon>
        <taxon>Ascomycota</taxon>
        <taxon>Pezizomycotina</taxon>
        <taxon>Dothideomycetes</taxon>
        <taxon>Dothideomycetidae</taxon>
        <taxon>Mycosphaerellales</taxon>
        <taxon>Mycosphaerellaceae</taxon>
        <taxon>Dothistroma</taxon>
    </lineage>
</organism>
<dbReference type="Proteomes" id="UP000016933">
    <property type="component" value="Unassembled WGS sequence"/>
</dbReference>
<evidence type="ECO:0000256" key="4">
    <source>
        <dbReference type="ARBA" id="ARBA00023242"/>
    </source>
</evidence>
<evidence type="ECO:0000256" key="2">
    <source>
        <dbReference type="ARBA" id="ARBA00011022"/>
    </source>
</evidence>
<evidence type="ECO:0000256" key="3">
    <source>
        <dbReference type="ARBA" id="ARBA00021321"/>
    </source>
</evidence>
<keyword evidence="4" id="KW-0539">Nucleus</keyword>
<protein>
    <recommendedName>
        <fullName evidence="3">Ribosome biogenesis protein SLX9</fullName>
    </recommendedName>
</protein>
<dbReference type="OMA" id="HKPGAMK"/>
<dbReference type="GO" id="GO:0030686">
    <property type="term" value="C:90S preribosome"/>
    <property type="evidence" value="ECO:0007669"/>
    <property type="project" value="InterPro"/>
</dbReference>
<keyword evidence="7" id="KW-1185">Reference proteome</keyword>
<dbReference type="HOGENOM" id="CLU_090035_1_0_1"/>
<dbReference type="InterPro" id="IPR028160">
    <property type="entry name" value="Slx9-like"/>
</dbReference>
<dbReference type="GO" id="GO:0000462">
    <property type="term" value="P:maturation of SSU-rRNA from tricistronic rRNA transcript (SSU-rRNA, 5.8S rRNA, LSU-rRNA)"/>
    <property type="evidence" value="ECO:0007669"/>
    <property type="project" value="InterPro"/>
</dbReference>
<proteinExistence type="inferred from homology"/>
<feature type="region of interest" description="Disordered" evidence="5">
    <location>
        <begin position="43"/>
        <end position="65"/>
    </location>
</feature>
<evidence type="ECO:0000256" key="5">
    <source>
        <dbReference type="SAM" id="MobiDB-lite"/>
    </source>
</evidence>
<feature type="non-terminal residue" evidence="6">
    <location>
        <position position="166"/>
    </location>
</feature>
<reference evidence="7" key="1">
    <citation type="journal article" date="2012" name="PLoS Genet.">
        <title>The genomes of the fungal plant pathogens Cladosporium fulvum and Dothistroma septosporum reveal adaptation to different hosts and lifestyles but also signatures of common ancestry.</title>
        <authorList>
            <person name="de Wit P.J.G.M."/>
            <person name="van der Burgt A."/>
            <person name="Oekmen B."/>
            <person name="Stergiopoulos I."/>
            <person name="Abd-Elsalam K.A."/>
            <person name="Aerts A.L."/>
            <person name="Bahkali A.H."/>
            <person name="Beenen H.G."/>
            <person name="Chettri P."/>
            <person name="Cox M.P."/>
            <person name="Datema E."/>
            <person name="de Vries R.P."/>
            <person name="Dhillon B."/>
            <person name="Ganley A.R."/>
            <person name="Griffiths S.A."/>
            <person name="Guo Y."/>
            <person name="Hamelin R.C."/>
            <person name="Henrissat B."/>
            <person name="Kabir M.S."/>
            <person name="Jashni M.K."/>
            <person name="Kema G."/>
            <person name="Klaubauf S."/>
            <person name="Lapidus A."/>
            <person name="Levasseur A."/>
            <person name="Lindquist E."/>
            <person name="Mehrabi R."/>
            <person name="Ohm R.A."/>
            <person name="Owen T.J."/>
            <person name="Salamov A."/>
            <person name="Schwelm A."/>
            <person name="Schijlen E."/>
            <person name="Sun H."/>
            <person name="van den Burg H.A."/>
            <person name="van Ham R.C.H.J."/>
            <person name="Zhang S."/>
            <person name="Goodwin S.B."/>
            <person name="Grigoriev I.V."/>
            <person name="Collemare J."/>
            <person name="Bradshaw R.E."/>
        </authorList>
    </citation>
    <scope>NUCLEOTIDE SEQUENCE [LARGE SCALE GENOMIC DNA]</scope>
    <source>
        <strain evidence="7">NZE10 / CBS 128990</strain>
    </source>
</reference>
<feature type="non-terminal residue" evidence="6">
    <location>
        <position position="1"/>
    </location>
</feature>